<feature type="chain" id="PRO_5020711422" description="Lipoprotein" evidence="1">
    <location>
        <begin position="21"/>
        <end position="110"/>
    </location>
</feature>
<evidence type="ECO:0000313" key="3">
    <source>
        <dbReference type="Proteomes" id="UP000306631"/>
    </source>
</evidence>
<protein>
    <recommendedName>
        <fullName evidence="4">Lipoprotein</fullName>
    </recommendedName>
</protein>
<reference evidence="2 3" key="1">
    <citation type="submission" date="2019-04" db="EMBL/GenBank/DDBJ databases">
        <title>Microbes associate with the intestines of laboratory mice.</title>
        <authorList>
            <person name="Navarre W."/>
            <person name="Wong E."/>
            <person name="Huang K."/>
            <person name="Tropini C."/>
            <person name="Ng K."/>
            <person name="Yu B."/>
        </authorList>
    </citation>
    <scope>NUCLEOTIDE SEQUENCE [LARGE SCALE GENOMIC DNA]</scope>
    <source>
        <strain evidence="2 3">NM62_B4-13</strain>
    </source>
</reference>
<dbReference type="OrthoDB" id="6044296at2"/>
<evidence type="ECO:0000313" key="2">
    <source>
        <dbReference type="EMBL" id="TGY36561.1"/>
    </source>
</evidence>
<proteinExistence type="predicted"/>
<evidence type="ECO:0008006" key="4">
    <source>
        <dbReference type="Google" id="ProtNLM"/>
    </source>
</evidence>
<sequence>MSRNVCMLVLSLLLAGCASSGDPAADTGFTAGAQCAMQCQASYRSCMATPKEIHDRSCEQQMAPQPDKRCKDIQHPELRRSCELKAHACQQSGVQIGCEERRSACMSGCG</sequence>
<dbReference type="RefSeq" id="WP_026070819.1">
    <property type="nucleotide sequence ID" value="NZ_SRYW01000002.1"/>
</dbReference>
<dbReference type="PROSITE" id="PS51257">
    <property type="entry name" value="PROKAR_LIPOPROTEIN"/>
    <property type="match status" value="1"/>
</dbReference>
<keyword evidence="1" id="KW-0732">Signal</keyword>
<comment type="caution">
    <text evidence="2">The sequence shown here is derived from an EMBL/GenBank/DDBJ whole genome shotgun (WGS) entry which is preliminary data.</text>
</comment>
<dbReference type="EMBL" id="SRYW01000002">
    <property type="protein sequence ID" value="TGY36561.1"/>
    <property type="molecule type" value="Genomic_DNA"/>
</dbReference>
<dbReference type="AlphaFoldDB" id="A0A4S2D6U7"/>
<feature type="signal peptide" evidence="1">
    <location>
        <begin position="1"/>
        <end position="20"/>
    </location>
</feature>
<name>A0A4S2D6U7_STEMA</name>
<accession>A0A4S2D6U7</accession>
<organism evidence="2 3">
    <name type="scientific">Stenotrophomonas maltophilia</name>
    <name type="common">Pseudomonas maltophilia</name>
    <name type="synonym">Xanthomonas maltophilia</name>
    <dbReference type="NCBI Taxonomy" id="40324"/>
    <lineage>
        <taxon>Bacteria</taxon>
        <taxon>Pseudomonadati</taxon>
        <taxon>Pseudomonadota</taxon>
        <taxon>Gammaproteobacteria</taxon>
        <taxon>Lysobacterales</taxon>
        <taxon>Lysobacteraceae</taxon>
        <taxon>Stenotrophomonas</taxon>
        <taxon>Stenotrophomonas maltophilia group</taxon>
    </lineage>
</organism>
<dbReference type="Proteomes" id="UP000306631">
    <property type="component" value="Unassembled WGS sequence"/>
</dbReference>
<gene>
    <name evidence="2" type="ORF">E5352_03445</name>
</gene>
<evidence type="ECO:0000256" key="1">
    <source>
        <dbReference type="SAM" id="SignalP"/>
    </source>
</evidence>